<organism evidence="1">
    <name type="scientific">mine drainage metagenome</name>
    <dbReference type="NCBI Taxonomy" id="410659"/>
    <lineage>
        <taxon>unclassified sequences</taxon>
        <taxon>metagenomes</taxon>
        <taxon>ecological metagenomes</taxon>
    </lineage>
</organism>
<comment type="caution">
    <text evidence="1">The sequence shown here is derived from an EMBL/GenBank/DDBJ whole genome shotgun (WGS) entry which is preliminary data.</text>
</comment>
<reference evidence="1" key="1">
    <citation type="submission" date="2016-10" db="EMBL/GenBank/DDBJ databases">
        <title>Sequence of Gallionella enrichment culture.</title>
        <authorList>
            <person name="Poehlein A."/>
            <person name="Muehling M."/>
            <person name="Daniel R."/>
        </authorList>
    </citation>
    <scope>NUCLEOTIDE SEQUENCE</scope>
</reference>
<evidence type="ECO:0000313" key="1">
    <source>
        <dbReference type="EMBL" id="OIR03384.1"/>
    </source>
</evidence>
<proteinExistence type="predicted"/>
<gene>
    <name evidence="1" type="ORF">GALL_144550</name>
</gene>
<protein>
    <submittedName>
        <fullName evidence="1">Uncharacterized protein</fullName>
    </submittedName>
</protein>
<dbReference type="EMBL" id="MLJW01000066">
    <property type="protein sequence ID" value="OIR03384.1"/>
    <property type="molecule type" value="Genomic_DNA"/>
</dbReference>
<sequence>MKKVIFLAIIPFVLIYFSATAQRIMYSQPDRDDAKMISYEVIGKINGNILIYKNNRDGQYITLYDASMKMIEKNKMTYLPERMYSIDFINYPDYFSIVYQYQFKNIMYCMAAQLDGKGRLMNEPVQLDSTDIGNLKVNKIYSVIHSDDKQKIMVFKINSKTDRENIVTTVLFDPSLNIIHRSRIDIAMPERNTFLTEFQLDNAGDVAFVKATRASQNDNISKLILITKPALQDEAMSTDLKLSNVYLDDVRLKVDNVNKHYLITSFFSKQRKNNIDGLYLLLWDKQNNKEIYNGTANFSDELRDEARGGNSMKSAFNDYFLRNIIMKNEGGFIISAEANYTSTRGNNIMNRWDYMYGNPYMAYGYYPYGSPFYYPYSSMYGYGYGSINQTRYSADNIAVISFDDKGKMEWSNVIQKSQYDDNTDNYIGYGLINTGDQLHYLFNAQERRQTVFSDQTISPEGQIANNVTFKNLDRGYDFMPRRAKQVGARQIIVPCLYRNYICFAKVEL</sequence>
<accession>A0A1J5SH59</accession>
<dbReference type="AlphaFoldDB" id="A0A1J5SH59"/>
<name>A0A1J5SH59_9ZZZZ</name>